<feature type="compositionally biased region" description="Gly residues" evidence="2">
    <location>
        <begin position="362"/>
        <end position="381"/>
    </location>
</feature>
<dbReference type="PROSITE" id="PS50297">
    <property type="entry name" value="ANK_REP_REGION"/>
    <property type="match status" value="2"/>
</dbReference>
<reference evidence="3 4" key="1">
    <citation type="journal article" date="2020" name="Phytopathology">
        <title>A high-quality genome resource of Botrytis fragariae, a new and rapidly spreading fungal pathogen causing strawberry gray mold in the U.S.A.</title>
        <authorList>
            <person name="Wu Y."/>
            <person name="Saski C.A."/>
            <person name="Schnabel G."/>
            <person name="Xiao S."/>
            <person name="Hu M."/>
        </authorList>
    </citation>
    <scope>NUCLEOTIDE SEQUENCE [LARGE SCALE GENOMIC DNA]</scope>
    <source>
        <strain evidence="3 4">BVB16</strain>
    </source>
</reference>
<keyword evidence="1" id="KW-0040">ANK repeat</keyword>
<dbReference type="EMBL" id="JABFCT010000028">
    <property type="protein sequence ID" value="KAF5867693.1"/>
    <property type="molecule type" value="Genomic_DNA"/>
</dbReference>
<organism evidence="3 4">
    <name type="scientific">Botrytis fragariae</name>
    <dbReference type="NCBI Taxonomy" id="1964551"/>
    <lineage>
        <taxon>Eukaryota</taxon>
        <taxon>Fungi</taxon>
        <taxon>Dikarya</taxon>
        <taxon>Ascomycota</taxon>
        <taxon>Pezizomycotina</taxon>
        <taxon>Leotiomycetes</taxon>
        <taxon>Helotiales</taxon>
        <taxon>Sclerotiniaceae</taxon>
        <taxon>Botrytis</taxon>
    </lineage>
</organism>
<dbReference type="Pfam" id="PF12796">
    <property type="entry name" value="Ank_2"/>
    <property type="match status" value="2"/>
</dbReference>
<feature type="repeat" description="ANK" evidence="1">
    <location>
        <begin position="167"/>
        <end position="199"/>
    </location>
</feature>
<dbReference type="GeneID" id="59264691"/>
<name>A0A8H6ED28_9HELO</name>
<proteinExistence type="predicted"/>
<dbReference type="Proteomes" id="UP000531561">
    <property type="component" value="Unassembled WGS sequence"/>
</dbReference>
<dbReference type="InterPro" id="IPR002110">
    <property type="entry name" value="Ankyrin_rpt"/>
</dbReference>
<protein>
    <submittedName>
        <fullName evidence="3">Uncharacterized protein</fullName>
    </submittedName>
</protein>
<dbReference type="SUPFAM" id="SSF48403">
    <property type="entry name" value="Ankyrin repeat"/>
    <property type="match status" value="1"/>
</dbReference>
<dbReference type="Gene3D" id="1.25.40.20">
    <property type="entry name" value="Ankyrin repeat-containing domain"/>
    <property type="match status" value="2"/>
</dbReference>
<dbReference type="InterPro" id="IPR038921">
    <property type="entry name" value="YOR389W-like"/>
</dbReference>
<dbReference type="InterPro" id="IPR036770">
    <property type="entry name" value="Ankyrin_rpt-contain_sf"/>
</dbReference>
<dbReference type="SMART" id="SM00248">
    <property type="entry name" value="ANK"/>
    <property type="match status" value="5"/>
</dbReference>
<dbReference type="PANTHER" id="PTHR35204:SF1">
    <property type="entry name" value="ENTEROTOXIN"/>
    <property type="match status" value="1"/>
</dbReference>
<evidence type="ECO:0000256" key="1">
    <source>
        <dbReference type="PROSITE-ProRule" id="PRU00023"/>
    </source>
</evidence>
<feature type="region of interest" description="Disordered" evidence="2">
    <location>
        <begin position="357"/>
        <end position="428"/>
    </location>
</feature>
<sequence>MEKPSEDKYAIHQACRDGRTAIVESLLNANPKLAFLKDEDERLPIHWAVSYGHLDIVILLSNVKNFDPDVQDGSGWTPLMIAVSLKEGDDIVNLLLKKEAETALHFATSKNNLPVAKLLLSQTPPASCRVKDKRGQYAIHRAAAIGSTPLVELLLKNKSPLNSTDVAGQTPLHHAVAEGHGDTAVALLKAGAETDKKDVDGCLALDLAPDSQLGTDRLCPTLADQAFKSPINPLTHWLHIATVSLTDQIDKIKIILAPLLPLLVSASAVPDQSPLLLQTSNGPSIEHARANAPEIFNTIHSSMRQWGSSLKHNGMSFFPATVPEGTLFYHGTHTPEQVEGMEWLAFEIEHAEVFARPRRGRGPGGPGGPGNHGPGKGKGPGGKPPGGPGRGPPPHALMDSHPRPKSKHEDDVHDSEDKEEDSHGYLHTYRTSKPLTKLIYIDGMSAGKTSMGTLDSTDYIIRNLSATSTEPNNDWIRAADLCKIGEEYGIEGFLRMEAGFEIILCSFKDGLEFIGASQRDDKSGGFGNGEDDVGHFEYVRALEYRYQGIMGGRVEVDYSSMISAFFYPLNITNPDPSRSELPRLVEPSESGDLKRIRSDVLDLFKSGEYEKRETINWQNVVDMIVTRYSDRLKFMVQNETSEAALLSEIKVLLDAHTDYKKIDIPSSIEKCANHYLRPVTPKTEADHFIHAAILKVSGDICSTLFKVRELIGSDGKGAKEEEGKQLIRELINELDWTTWLECGKCGYDEVCFVAIWPWGGLEDHVSPGCIKRGDMGDRRGYWDWGH</sequence>
<dbReference type="OrthoDB" id="10261782at2759"/>
<dbReference type="PANTHER" id="PTHR35204">
    <property type="entry name" value="YALI0A21131P"/>
    <property type="match status" value="1"/>
</dbReference>
<feature type="compositionally biased region" description="Pro residues" evidence="2">
    <location>
        <begin position="382"/>
        <end position="395"/>
    </location>
</feature>
<evidence type="ECO:0000256" key="2">
    <source>
        <dbReference type="SAM" id="MobiDB-lite"/>
    </source>
</evidence>
<dbReference type="PROSITE" id="PS50088">
    <property type="entry name" value="ANK_REPEAT"/>
    <property type="match status" value="2"/>
</dbReference>
<evidence type="ECO:0000313" key="3">
    <source>
        <dbReference type="EMBL" id="KAF5867693.1"/>
    </source>
</evidence>
<evidence type="ECO:0000313" key="4">
    <source>
        <dbReference type="Proteomes" id="UP000531561"/>
    </source>
</evidence>
<feature type="compositionally biased region" description="Basic and acidic residues" evidence="2">
    <location>
        <begin position="398"/>
        <end position="411"/>
    </location>
</feature>
<feature type="repeat" description="ANK" evidence="1">
    <location>
        <begin position="134"/>
        <end position="166"/>
    </location>
</feature>
<dbReference type="RefSeq" id="XP_037186642.1">
    <property type="nucleotide sequence ID" value="XM_037340999.1"/>
</dbReference>
<comment type="caution">
    <text evidence="3">The sequence shown here is derived from an EMBL/GenBank/DDBJ whole genome shotgun (WGS) entry which is preliminary data.</text>
</comment>
<keyword evidence="4" id="KW-1185">Reference proteome</keyword>
<accession>A0A8H6ED28</accession>
<gene>
    <name evidence="3" type="ORF">Bfra_010662</name>
</gene>
<dbReference type="AlphaFoldDB" id="A0A8H6ED28"/>